<feature type="compositionally biased region" description="Polar residues" evidence="1">
    <location>
        <begin position="1"/>
        <end position="12"/>
    </location>
</feature>
<sequence>MSKPTATQNNDVIITPSEENKTSASVTLDTPLVRGESTLNDITVRKPLAGALRGAKIQALLETDVDALMIVLPRVTTPALTKSDIMALNPADLYRLSVELIYFLLPKSVKSSFQPD</sequence>
<dbReference type="AlphaFoldDB" id="A0A2U8I6H2"/>
<proteinExistence type="predicted"/>
<dbReference type="Pfam" id="PF10109">
    <property type="entry name" value="Phage_TAC_7"/>
    <property type="match status" value="1"/>
</dbReference>
<keyword evidence="3" id="KW-1185">Reference proteome</keyword>
<dbReference type="InterPro" id="IPR019289">
    <property type="entry name" value="Phage_tail_E/E"/>
</dbReference>
<protein>
    <submittedName>
        <fullName evidence="2">Phage tail protein</fullName>
    </submittedName>
</protein>
<name>A0A2U8I6H2_9GAMM</name>
<organism evidence="2 3">
    <name type="scientific">Candidatus Fukatsuia symbiotica</name>
    <dbReference type="NCBI Taxonomy" id="1878942"/>
    <lineage>
        <taxon>Bacteria</taxon>
        <taxon>Pseudomonadati</taxon>
        <taxon>Pseudomonadota</taxon>
        <taxon>Gammaproteobacteria</taxon>
        <taxon>Enterobacterales</taxon>
        <taxon>Yersiniaceae</taxon>
        <taxon>Candidatus Fukatsuia</taxon>
    </lineage>
</organism>
<evidence type="ECO:0000313" key="2">
    <source>
        <dbReference type="EMBL" id="AWK14760.1"/>
    </source>
</evidence>
<dbReference type="RefSeq" id="WP_119797557.1">
    <property type="nucleotide sequence ID" value="NZ_CP021659.1"/>
</dbReference>
<feature type="region of interest" description="Disordered" evidence="1">
    <location>
        <begin position="1"/>
        <end position="25"/>
    </location>
</feature>
<evidence type="ECO:0000256" key="1">
    <source>
        <dbReference type="SAM" id="MobiDB-lite"/>
    </source>
</evidence>
<reference evidence="2 3" key="1">
    <citation type="submission" date="2017-05" db="EMBL/GenBank/DDBJ databases">
        <title>Genome sequence of Candidatus Fukatsuia symbiotica and Candidatus Hamiltonella defensa from Acyrthosiphon pisum strain 5D.</title>
        <authorList>
            <person name="Patel V.A."/>
            <person name="Chevignon G."/>
            <person name="Russell J.A."/>
            <person name="Oliver K.M."/>
        </authorList>
    </citation>
    <scope>NUCLEOTIDE SEQUENCE [LARGE SCALE GENOMIC DNA]</scope>
    <source>
        <strain evidence="2 3">5D</strain>
    </source>
</reference>
<evidence type="ECO:0000313" key="3">
    <source>
        <dbReference type="Proteomes" id="UP000261875"/>
    </source>
</evidence>
<accession>A0A2U8I6H2</accession>
<dbReference type="OrthoDB" id="7366507at2"/>
<dbReference type="Proteomes" id="UP000261875">
    <property type="component" value="Chromosome"/>
</dbReference>
<dbReference type="KEGG" id="fsm:CCS41_10195"/>
<dbReference type="EMBL" id="CP021659">
    <property type="protein sequence ID" value="AWK14760.1"/>
    <property type="molecule type" value="Genomic_DNA"/>
</dbReference>
<gene>
    <name evidence="2" type="ORF">CCS41_10195</name>
</gene>